<sequence>MSAFEELLHAAFRRAPNPAHFLTPATLAAYTELQQAPARDLSFRFERVRLATAMSILQLLADLGDNDDSRKVVDALLRALQARSIAEIDNVMHKEAKAFERLYTNLYVNDEGELLLNLFERTLDADSQALMDDVIREATELAGTLDFERDEDDYE</sequence>
<accession>A0ABY7LIC1</accession>
<evidence type="ECO:0000313" key="1">
    <source>
        <dbReference type="EMBL" id="WBA40205.1"/>
    </source>
</evidence>
<dbReference type="RefSeq" id="WP_269558315.1">
    <property type="nucleotide sequence ID" value="NZ_CP114767.1"/>
</dbReference>
<keyword evidence="2" id="KW-1185">Reference proteome</keyword>
<name>A0ABY7LIC1_9BACT</name>
<gene>
    <name evidence="1" type="ORF">O3303_10205</name>
</gene>
<evidence type="ECO:0000313" key="2">
    <source>
        <dbReference type="Proteomes" id="UP001211005"/>
    </source>
</evidence>
<organism evidence="1 2">
    <name type="scientific">Hymenobacter canadensis</name>
    <dbReference type="NCBI Taxonomy" id="2999067"/>
    <lineage>
        <taxon>Bacteria</taxon>
        <taxon>Pseudomonadati</taxon>
        <taxon>Bacteroidota</taxon>
        <taxon>Cytophagia</taxon>
        <taxon>Cytophagales</taxon>
        <taxon>Hymenobacteraceae</taxon>
        <taxon>Hymenobacter</taxon>
    </lineage>
</organism>
<protein>
    <submittedName>
        <fullName evidence="1">Uncharacterized protein</fullName>
    </submittedName>
</protein>
<reference evidence="1 2" key="1">
    <citation type="submission" date="2022-12" db="EMBL/GenBank/DDBJ databases">
        <title>Hymenobacter canadensis sp. nov. isolated from lake water of the Cambridge Bay, Canada.</title>
        <authorList>
            <person name="Kim W.H."/>
            <person name="Lee Y.M."/>
        </authorList>
    </citation>
    <scope>NUCLEOTIDE SEQUENCE [LARGE SCALE GENOMIC DNA]</scope>
    <source>
        <strain evidence="1 2">PAMC 29467</strain>
    </source>
</reference>
<dbReference type="Proteomes" id="UP001211005">
    <property type="component" value="Chromosome"/>
</dbReference>
<dbReference type="EMBL" id="CP114767">
    <property type="protein sequence ID" value="WBA40205.1"/>
    <property type="molecule type" value="Genomic_DNA"/>
</dbReference>
<proteinExistence type="predicted"/>